<dbReference type="Pfam" id="PF12704">
    <property type="entry name" value="MacB_PCD"/>
    <property type="match status" value="2"/>
</dbReference>
<sequence>MSGQTQISPPKLPLRFLRWFCSPELLEDVEGDLNELFLLRSSTNKSKAKWLFTRDVFMLFRPGIIRQINLFKGQNNNVMLSNYLKIAFRNALRYKGYTSLNLLGLVVGIASCMLILLWVNDELKVNKFHEKGDQIYQVFRNMKQSGGMVNTTASIPKPVGDLVAEEYSEVSQVAQLSWLMNMDLKIENEAIEEEGRFASPEFLQMFSFPLVIGDKEGALSQPNHILISRSVAEKYFGEDWRTEAVGSTVKVEEQFDVQVTGVFEDTDEKSTLDFDWLIAAQAFYAANDWVEDWGNGAFETYLLIPDETKVQAVSGKILMEIKDHTKGNPNSGDEELIIQKFSDTYLYSKFENGVVAGGRNDYVRIMSVVAVFILLVASINFMNLTTARSSRRSKEIGLRKVMGAAKKSIRVQFFLEAIMLTTVAVAISVIVVILVLPLFNTIVDKSLILDFSQSTTWYFILGLIFVVGTLSGAYPALLLPTFNVIQSIKGGIIKQSSFAVFFRKGLVVFQFAISTLLIIGTSVIYQQIDYVLNKDLGMNKDNLLAVSLEGDLASRLETYKSELLRLPQVTRVSAASGNPLNYGRSTSSANWEGKNPDEGYEVNVILTDEDFVPATGMEVLQGRGFDSQLKDSTNFLINEVAAELMGFDDPIGKKLSFWGIDGQIVGVVKNFHMRDLYEPIAPLIITCIDPSASSLVLIRTDENTTDALAAIQKVTEQVNPEHDFDYQFIDHAYAESYANERTMKTLANIFAMVSIVISSLGLLGLASYSAEQRSKEIGVRKVHGASIAQVLMLLSKDYGKLILIAFLLAIPFGYYFTQDWLNQFEFRTALNPAVFALSGLIVLAIGVITVAAKSYQAASVNPVKSLKEQ</sequence>
<keyword evidence="4 6" id="KW-1133">Transmembrane helix</keyword>
<evidence type="ECO:0000256" key="3">
    <source>
        <dbReference type="ARBA" id="ARBA00022692"/>
    </source>
</evidence>
<dbReference type="InterPro" id="IPR047699">
    <property type="entry name" value="Permease_put_prefix"/>
</dbReference>
<feature type="domain" description="MacB-like periplasmic core" evidence="8">
    <location>
        <begin position="98"/>
        <end position="317"/>
    </location>
</feature>
<organism evidence="9 10">
    <name type="scientific">Roseivirga spongicola</name>
    <dbReference type="NCBI Taxonomy" id="333140"/>
    <lineage>
        <taxon>Bacteria</taxon>
        <taxon>Pseudomonadati</taxon>
        <taxon>Bacteroidota</taxon>
        <taxon>Cytophagia</taxon>
        <taxon>Cytophagales</taxon>
        <taxon>Roseivirgaceae</taxon>
        <taxon>Roseivirga</taxon>
    </lineage>
</organism>
<dbReference type="STRING" id="333140.AWW68_11750"/>
<evidence type="ECO:0000259" key="8">
    <source>
        <dbReference type="Pfam" id="PF12704"/>
    </source>
</evidence>
<name>A0A150X3T9_9BACT</name>
<feature type="transmembrane region" description="Helical" evidence="6">
    <location>
        <begin position="413"/>
        <end position="436"/>
    </location>
</feature>
<evidence type="ECO:0000256" key="5">
    <source>
        <dbReference type="ARBA" id="ARBA00023136"/>
    </source>
</evidence>
<keyword evidence="5 6" id="KW-0472">Membrane</keyword>
<dbReference type="RefSeq" id="WP_068221619.1">
    <property type="nucleotide sequence ID" value="NZ_LRPC01000028.1"/>
</dbReference>
<feature type="domain" description="ABC3 transporter permease C-terminal" evidence="7">
    <location>
        <begin position="368"/>
        <end position="478"/>
    </location>
</feature>
<feature type="transmembrane region" description="Helical" evidence="6">
    <location>
        <begin position="362"/>
        <end position="384"/>
    </location>
</feature>
<dbReference type="GO" id="GO:0005886">
    <property type="term" value="C:plasma membrane"/>
    <property type="evidence" value="ECO:0007669"/>
    <property type="project" value="UniProtKB-SubCell"/>
</dbReference>
<comment type="subcellular location">
    <subcellularLocation>
        <location evidence="1">Cell membrane</location>
        <topology evidence="1">Multi-pass membrane protein</topology>
    </subcellularLocation>
</comment>
<dbReference type="InterPro" id="IPR050250">
    <property type="entry name" value="Macrolide_Exporter_MacB"/>
</dbReference>
<dbReference type="Proteomes" id="UP000075606">
    <property type="component" value="Unassembled WGS sequence"/>
</dbReference>
<evidence type="ECO:0000256" key="4">
    <source>
        <dbReference type="ARBA" id="ARBA00022989"/>
    </source>
</evidence>
<feature type="transmembrane region" description="Helical" evidence="6">
    <location>
        <begin position="749"/>
        <end position="770"/>
    </location>
</feature>
<dbReference type="Pfam" id="PF02687">
    <property type="entry name" value="FtsX"/>
    <property type="match status" value="2"/>
</dbReference>
<gene>
    <name evidence="9" type="ORF">AWW68_11750</name>
</gene>
<comment type="caution">
    <text evidence="9">The sequence shown here is derived from an EMBL/GenBank/DDBJ whole genome shotgun (WGS) entry which is preliminary data.</text>
</comment>
<protein>
    <recommendedName>
        <fullName evidence="11">ABC transporter permease</fullName>
    </recommendedName>
</protein>
<reference evidence="9 10" key="1">
    <citation type="submission" date="2016-01" db="EMBL/GenBank/DDBJ databases">
        <title>Genome sequencing of Roseivirga spongicola UST030701-084.</title>
        <authorList>
            <person name="Selvaratnam C."/>
            <person name="Thevarajoo S."/>
            <person name="Goh K.M."/>
            <person name="Ee R."/>
            <person name="Chan K.-G."/>
            <person name="Chong C.S."/>
        </authorList>
    </citation>
    <scope>NUCLEOTIDE SEQUENCE [LARGE SCALE GENOMIC DNA]</scope>
    <source>
        <strain evidence="9 10">UST030701-084</strain>
    </source>
</reference>
<keyword evidence="10" id="KW-1185">Reference proteome</keyword>
<dbReference type="PANTHER" id="PTHR30572:SF18">
    <property type="entry name" value="ABC-TYPE MACROLIDE FAMILY EXPORT SYSTEM PERMEASE COMPONENT 2"/>
    <property type="match status" value="1"/>
</dbReference>
<dbReference type="OrthoDB" id="5933722at2"/>
<dbReference type="PANTHER" id="PTHR30572">
    <property type="entry name" value="MEMBRANE COMPONENT OF TRANSPORTER-RELATED"/>
    <property type="match status" value="1"/>
</dbReference>
<evidence type="ECO:0000256" key="2">
    <source>
        <dbReference type="ARBA" id="ARBA00022475"/>
    </source>
</evidence>
<evidence type="ECO:0000259" key="7">
    <source>
        <dbReference type="Pfam" id="PF02687"/>
    </source>
</evidence>
<dbReference type="GO" id="GO:0022857">
    <property type="term" value="F:transmembrane transporter activity"/>
    <property type="evidence" value="ECO:0007669"/>
    <property type="project" value="TreeGrafter"/>
</dbReference>
<evidence type="ECO:0000313" key="10">
    <source>
        <dbReference type="Proteomes" id="UP000075606"/>
    </source>
</evidence>
<dbReference type="InterPro" id="IPR003838">
    <property type="entry name" value="ABC3_permease_C"/>
</dbReference>
<accession>A0A150X3T9</accession>
<evidence type="ECO:0000256" key="6">
    <source>
        <dbReference type="SAM" id="Phobius"/>
    </source>
</evidence>
<proteinExistence type="predicted"/>
<dbReference type="InterPro" id="IPR025857">
    <property type="entry name" value="MacB_PCD"/>
</dbReference>
<dbReference type="EMBL" id="LRPC01000028">
    <property type="protein sequence ID" value="KYG73373.1"/>
    <property type="molecule type" value="Genomic_DNA"/>
</dbReference>
<evidence type="ECO:0008006" key="11">
    <source>
        <dbReference type="Google" id="ProtNLM"/>
    </source>
</evidence>
<evidence type="ECO:0000256" key="1">
    <source>
        <dbReference type="ARBA" id="ARBA00004651"/>
    </source>
</evidence>
<feature type="transmembrane region" description="Helical" evidence="6">
    <location>
        <begin position="456"/>
        <end position="485"/>
    </location>
</feature>
<dbReference type="AlphaFoldDB" id="A0A150X3T9"/>
<feature type="domain" description="MacB-like periplasmic core" evidence="8">
    <location>
        <begin position="512"/>
        <end position="683"/>
    </location>
</feature>
<keyword evidence="3 6" id="KW-0812">Transmembrane</keyword>
<feature type="transmembrane region" description="Helical" evidence="6">
    <location>
        <begin position="798"/>
        <end position="817"/>
    </location>
</feature>
<dbReference type="NCBIfam" id="NF038404">
    <property type="entry name" value="perm_prefix_2"/>
    <property type="match status" value="1"/>
</dbReference>
<keyword evidence="2" id="KW-1003">Cell membrane</keyword>
<evidence type="ECO:0000313" key="9">
    <source>
        <dbReference type="EMBL" id="KYG73373.1"/>
    </source>
</evidence>
<feature type="transmembrane region" description="Helical" evidence="6">
    <location>
        <begin position="506"/>
        <end position="525"/>
    </location>
</feature>
<feature type="domain" description="ABC3 transporter permease C-terminal" evidence="7">
    <location>
        <begin position="748"/>
        <end position="862"/>
    </location>
</feature>
<feature type="transmembrane region" description="Helical" evidence="6">
    <location>
        <begin position="99"/>
        <end position="119"/>
    </location>
</feature>
<feature type="transmembrane region" description="Helical" evidence="6">
    <location>
        <begin position="829"/>
        <end position="852"/>
    </location>
</feature>